<dbReference type="PANTHER" id="PTHR37981">
    <property type="entry name" value="LIPASE 2"/>
    <property type="match status" value="1"/>
</dbReference>
<gene>
    <name evidence="1" type="ORF">BU16DRAFT_557712</name>
</gene>
<dbReference type="AlphaFoldDB" id="A0A6A6R4S9"/>
<evidence type="ECO:0000313" key="2">
    <source>
        <dbReference type="Proteomes" id="UP000799750"/>
    </source>
</evidence>
<dbReference type="InterPro" id="IPR037460">
    <property type="entry name" value="SEST-like"/>
</dbReference>
<dbReference type="InterPro" id="IPR036514">
    <property type="entry name" value="SGNH_hydro_sf"/>
</dbReference>
<protein>
    <submittedName>
        <fullName evidence="1">SGNH hydrolase</fullName>
    </submittedName>
</protein>
<dbReference type="PANTHER" id="PTHR37981:SF1">
    <property type="entry name" value="SGNH HYDROLASE-TYPE ESTERASE DOMAIN-CONTAINING PROTEIN"/>
    <property type="match status" value="1"/>
</dbReference>
<dbReference type="Gene3D" id="3.40.50.1110">
    <property type="entry name" value="SGNH hydrolase"/>
    <property type="match status" value="1"/>
</dbReference>
<keyword evidence="2" id="KW-1185">Reference proteome</keyword>
<dbReference type="Proteomes" id="UP000799750">
    <property type="component" value="Unassembled WGS sequence"/>
</dbReference>
<dbReference type="SUPFAM" id="SSF52266">
    <property type="entry name" value="SGNH hydrolase"/>
    <property type="match status" value="1"/>
</dbReference>
<keyword evidence="1" id="KW-0378">Hydrolase</keyword>
<sequence>MKASLLLSVGATILVPVILGTPIGGLISPAIIFPKKWASLGDSWASGVTWFKEIVYDDDHDKVIQCRRSKEAYAYQLSQNDTFLPVKDQVFNWPACSGVNFEHMEGQASEMDDGTLFATMTVGGNACGWDPLVTACVFVPDPQQTRCSPEYPDPASECYQKMVESRDALNNEENFLARYVDVLGKVMKIGKEKHGSFQLYATNYAHPFNIDPNWCDEESFGMFWCRPKLTALLRHDINDLAELLKQKIIKDVQQFRKQNHDGKSVHFVEISDCFNGHRFCENDHDITDQWDDTYTGGKTWIYLPPRPPWNDLWKDIDAWVKKYPDNNITTEGGGSAPDRPGIIMKTFHPKTLGFGTMADNIRKAVYDTLTL</sequence>
<proteinExistence type="predicted"/>
<dbReference type="OrthoDB" id="21678at2759"/>
<evidence type="ECO:0000313" key="1">
    <source>
        <dbReference type="EMBL" id="KAF2499382.1"/>
    </source>
</evidence>
<reference evidence="1" key="1">
    <citation type="journal article" date="2020" name="Stud. Mycol.">
        <title>101 Dothideomycetes genomes: a test case for predicting lifestyles and emergence of pathogens.</title>
        <authorList>
            <person name="Haridas S."/>
            <person name="Albert R."/>
            <person name="Binder M."/>
            <person name="Bloem J."/>
            <person name="Labutti K."/>
            <person name="Salamov A."/>
            <person name="Andreopoulos B."/>
            <person name="Baker S."/>
            <person name="Barry K."/>
            <person name="Bills G."/>
            <person name="Bluhm B."/>
            <person name="Cannon C."/>
            <person name="Castanera R."/>
            <person name="Culley D."/>
            <person name="Daum C."/>
            <person name="Ezra D."/>
            <person name="Gonzalez J."/>
            <person name="Henrissat B."/>
            <person name="Kuo A."/>
            <person name="Liang C."/>
            <person name="Lipzen A."/>
            <person name="Lutzoni F."/>
            <person name="Magnuson J."/>
            <person name="Mondo S."/>
            <person name="Nolan M."/>
            <person name="Ohm R."/>
            <person name="Pangilinan J."/>
            <person name="Park H.-J."/>
            <person name="Ramirez L."/>
            <person name="Alfaro M."/>
            <person name="Sun H."/>
            <person name="Tritt A."/>
            <person name="Yoshinaga Y."/>
            <person name="Zwiers L.-H."/>
            <person name="Turgeon B."/>
            <person name="Goodwin S."/>
            <person name="Spatafora J."/>
            <person name="Crous P."/>
            <person name="Grigoriev I."/>
        </authorList>
    </citation>
    <scope>NUCLEOTIDE SEQUENCE</scope>
    <source>
        <strain evidence="1">CBS 269.34</strain>
    </source>
</reference>
<dbReference type="GO" id="GO:0016788">
    <property type="term" value="F:hydrolase activity, acting on ester bonds"/>
    <property type="evidence" value="ECO:0007669"/>
    <property type="project" value="InterPro"/>
</dbReference>
<accession>A0A6A6R4S9</accession>
<dbReference type="EMBL" id="MU004184">
    <property type="protein sequence ID" value="KAF2499382.1"/>
    <property type="molecule type" value="Genomic_DNA"/>
</dbReference>
<dbReference type="GO" id="GO:0006629">
    <property type="term" value="P:lipid metabolic process"/>
    <property type="evidence" value="ECO:0007669"/>
    <property type="project" value="TreeGrafter"/>
</dbReference>
<organism evidence="1 2">
    <name type="scientific">Lophium mytilinum</name>
    <dbReference type="NCBI Taxonomy" id="390894"/>
    <lineage>
        <taxon>Eukaryota</taxon>
        <taxon>Fungi</taxon>
        <taxon>Dikarya</taxon>
        <taxon>Ascomycota</taxon>
        <taxon>Pezizomycotina</taxon>
        <taxon>Dothideomycetes</taxon>
        <taxon>Pleosporomycetidae</taxon>
        <taxon>Mytilinidiales</taxon>
        <taxon>Mytilinidiaceae</taxon>
        <taxon>Lophium</taxon>
    </lineage>
</organism>
<name>A0A6A6R4S9_9PEZI</name>